<evidence type="ECO:0000313" key="1">
    <source>
        <dbReference type="EMBL" id="OAI14815.1"/>
    </source>
</evidence>
<protein>
    <submittedName>
        <fullName evidence="1">Uncharacterized protein</fullName>
    </submittedName>
</protein>
<comment type="caution">
    <text evidence="1">The sequence shown here is derived from an EMBL/GenBank/DDBJ whole genome shotgun (WGS) entry which is preliminary data.</text>
</comment>
<dbReference type="OrthoDB" id="5571770at2"/>
<dbReference type="EMBL" id="LUUJ01000086">
    <property type="protein sequence ID" value="OAI14815.1"/>
    <property type="molecule type" value="Genomic_DNA"/>
</dbReference>
<dbReference type="Proteomes" id="UP000077857">
    <property type="component" value="Unassembled WGS sequence"/>
</dbReference>
<gene>
    <name evidence="1" type="ORF">A1507_01015</name>
</gene>
<name>A0A177NA95_9GAMM</name>
<dbReference type="AlphaFoldDB" id="A0A177NA95"/>
<proteinExistence type="predicted"/>
<sequence length="82" mass="9017">MSKKPCNHEYLAATEFGKAQICRECGVVHLHVQNLTMRFEVADFLGLADTLADAAIQARTGGDKEKAKRAGFTVIKPSQRLN</sequence>
<dbReference type="RefSeq" id="WP_064040984.1">
    <property type="nucleotide sequence ID" value="NZ_LUUJ01000086.1"/>
</dbReference>
<evidence type="ECO:0000313" key="2">
    <source>
        <dbReference type="Proteomes" id="UP000077857"/>
    </source>
</evidence>
<organism evidence="1 2">
    <name type="scientific">Methylomonas koyamae</name>
    <dbReference type="NCBI Taxonomy" id="702114"/>
    <lineage>
        <taxon>Bacteria</taxon>
        <taxon>Pseudomonadati</taxon>
        <taxon>Pseudomonadota</taxon>
        <taxon>Gammaproteobacteria</taxon>
        <taxon>Methylococcales</taxon>
        <taxon>Methylococcaceae</taxon>
        <taxon>Methylomonas</taxon>
    </lineage>
</organism>
<accession>A0A177NA95</accession>
<reference evidence="1 2" key="1">
    <citation type="submission" date="2016-03" db="EMBL/GenBank/DDBJ databases">
        <authorList>
            <person name="Ploux O."/>
        </authorList>
    </citation>
    <scope>NUCLEOTIDE SEQUENCE [LARGE SCALE GENOMIC DNA]</scope>
    <source>
        <strain evidence="1 2">R-45378</strain>
    </source>
</reference>